<sequence>MLKPPPLSLVSGERSNGGRGRRFAQPPDFVSCSISGDLVISAQLQSPPPWTMSVEQG</sequence>
<evidence type="ECO:0000256" key="1">
    <source>
        <dbReference type="SAM" id="MobiDB-lite"/>
    </source>
</evidence>
<dbReference type="Proteomes" id="UP000027138">
    <property type="component" value="Unassembled WGS sequence"/>
</dbReference>
<dbReference type="EMBL" id="KK914226">
    <property type="protein sequence ID" value="KDP45854.1"/>
    <property type="molecule type" value="Genomic_DNA"/>
</dbReference>
<name>A0A067LN30_JATCU</name>
<feature type="region of interest" description="Disordered" evidence="1">
    <location>
        <begin position="1"/>
        <end position="26"/>
    </location>
</feature>
<gene>
    <name evidence="2" type="ORF">JCGZ_15298</name>
</gene>
<proteinExistence type="predicted"/>
<accession>A0A067LN30</accession>
<organism evidence="2 3">
    <name type="scientific">Jatropha curcas</name>
    <name type="common">Barbados nut</name>
    <dbReference type="NCBI Taxonomy" id="180498"/>
    <lineage>
        <taxon>Eukaryota</taxon>
        <taxon>Viridiplantae</taxon>
        <taxon>Streptophyta</taxon>
        <taxon>Embryophyta</taxon>
        <taxon>Tracheophyta</taxon>
        <taxon>Spermatophyta</taxon>
        <taxon>Magnoliopsida</taxon>
        <taxon>eudicotyledons</taxon>
        <taxon>Gunneridae</taxon>
        <taxon>Pentapetalae</taxon>
        <taxon>rosids</taxon>
        <taxon>fabids</taxon>
        <taxon>Malpighiales</taxon>
        <taxon>Euphorbiaceae</taxon>
        <taxon>Crotonoideae</taxon>
        <taxon>Jatropheae</taxon>
        <taxon>Jatropha</taxon>
    </lineage>
</organism>
<keyword evidence="3" id="KW-1185">Reference proteome</keyword>
<protein>
    <submittedName>
        <fullName evidence="2">Uncharacterized protein</fullName>
    </submittedName>
</protein>
<reference evidence="2 3" key="1">
    <citation type="journal article" date="2014" name="PLoS ONE">
        <title>Global Analysis of Gene Expression Profiles in Physic Nut (Jatropha curcas L.) Seedlings Exposed to Salt Stress.</title>
        <authorList>
            <person name="Zhang L."/>
            <person name="Zhang C."/>
            <person name="Wu P."/>
            <person name="Chen Y."/>
            <person name="Li M."/>
            <person name="Jiang H."/>
            <person name="Wu G."/>
        </authorList>
    </citation>
    <scope>NUCLEOTIDE SEQUENCE [LARGE SCALE GENOMIC DNA]</scope>
    <source>
        <strain evidence="3">cv. GZQX0401</strain>
        <tissue evidence="2">Young leaves</tissue>
    </source>
</reference>
<evidence type="ECO:0000313" key="3">
    <source>
        <dbReference type="Proteomes" id="UP000027138"/>
    </source>
</evidence>
<evidence type="ECO:0000313" key="2">
    <source>
        <dbReference type="EMBL" id="KDP45854.1"/>
    </source>
</evidence>
<dbReference type="AlphaFoldDB" id="A0A067LN30"/>